<dbReference type="InterPro" id="IPR012334">
    <property type="entry name" value="Pectin_lyas_fold"/>
</dbReference>
<keyword evidence="5" id="KW-1185">Reference proteome</keyword>
<feature type="domain" description="Filamentous haemagglutinin FhaB/tRNA nuclease CdiA-like TPS" evidence="3">
    <location>
        <begin position="32"/>
        <end position="144"/>
    </location>
</feature>
<reference evidence="4" key="1">
    <citation type="submission" date="2020-10" db="EMBL/GenBank/DDBJ databases">
        <authorList>
            <person name="Castelo-Branco R."/>
            <person name="Eusebio N."/>
            <person name="Adriana R."/>
            <person name="Vieira A."/>
            <person name="Brugerolle De Fraissinette N."/>
            <person name="Rezende De Castro R."/>
            <person name="Schneider M.P."/>
            <person name="Vasconcelos V."/>
            <person name="Leao P.N."/>
        </authorList>
    </citation>
    <scope>NUCLEOTIDE SEQUENCE</scope>
    <source>
        <strain evidence="4">LEGE 12446</strain>
    </source>
</reference>
<evidence type="ECO:0000313" key="5">
    <source>
        <dbReference type="Proteomes" id="UP000622533"/>
    </source>
</evidence>
<dbReference type="InterPro" id="IPR011050">
    <property type="entry name" value="Pectin_lyase_fold/virulence"/>
</dbReference>
<dbReference type="SMART" id="SM00912">
    <property type="entry name" value="Haemagg_act"/>
    <property type="match status" value="1"/>
</dbReference>
<dbReference type="InterPro" id="IPR008638">
    <property type="entry name" value="FhaB/CdiA-like_TPS"/>
</dbReference>
<feature type="signal peptide" evidence="2">
    <location>
        <begin position="1"/>
        <end position="27"/>
    </location>
</feature>
<gene>
    <name evidence="4" type="ORF">IQ276_12125</name>
</gene>
<evidence type="ECO:0000256" key="2">
    <source>
        <dbReference type="SAM" id="SignalP"/>
    </source>
</evidence>
<evidence type="ECO:0000313" key="4">
    <source>
        <dbReference type="EMBL" id="MBE9023148.1"/>
    </source>
</evidence>
<feature type="chain" id="PRO_5035163098" evidence="2">
    <location>
        <begin position="28"/>
        <end position="1002"/>
    </location>
</feature>
<organism evidence="4 5">
    <name type="scientific">Desmonostoc muscorum LEGE 12446</name>
    <dbReference type="NCBI Taxonomy" id="1828758"/>
    <lineage>
        <taxon>Bacteria</taxon>
        <taxon>Bacillati</taxon>
        <taxon>Cyanobacteriota</taxon>
        <taxon>Cyanophyceae</taxon>
        <taxon>Nostocales</taxon>
        <taxon>Nostocaceae</taxon>
        <taxon>Desmonostoc</taxon>
    </lineage>
</organism>
<dbReference type="AlphaFoldDB" id="A0A8J7CXZ9"/>
<evidence type="ECO:0000259" key="3">
    <source>
        <dbReference type="SMART" id="SM00912"/>
    </source>
</evidence>
<comment type="caution">
    <text evidence="4">The sequence shown here is derived from an EMBL/GenBank/DDBJ whole genome shotgun (WGS) entry which is preliminary data.</text>
</comment>
<dbReference type="NCBIfam" id="TIGR01901">
    <property type="entry name" value="adhes_NPXG"/>
    <property type="match status" value="1"/>
</dbReference>
<protein>
    <submittedName>
        <fullName evidence="4">Filamentous hemagglutinin N-terminal domain-containing protein</fullName>
    </submittedName>
</protein>
<dbReference type="EMBL" id="JADEXS010000134">
    <property type="protein sequence ID" value="MBE9023148.1"/>
    <property type="molecule type" value="Genomic_DNA"/>
</dbReference>
<proteinExistence type="predicted"/>
<sequence>MIQQSNCNWWWRLGLLLSLTVTTNAKALAQVTADETLGTQVIDIGLNSFILDGTTVGNTNLFHSFSNFNVPNSGAAIFINEPNIANIFARVTGGTPSDIQGLISAQGSANLFLMNPNGIIFGRNAQLNIGGSLVATTANTIQFPGAAEFSLSSPVAPENTLLSVNPSAFLFNQIAKQGANSIENRASLFVPTGKSLILLGGLVAPTSESSGQIFMDGGTVRAFGGRVEFGGLTAPGTVGLNFDANNLRLSFPDGVTKADISLVNQSSAIAVGANDGDIVVNANDFNLLNSSNLYTGIVVNQRIPSVQAGDISINATGIVTIADQSHIGNVALEPGNTGNINVVAESLKIIDGGEIRATATQGNSGVVNIKVNDTISLSGRGGTLPDGSLSPSAITSNVSPSSANLSVTTSGRSGGINIQSQNLLLTDEALISATNLLADDSGYIKIQADNSISLNDSAAIFSSAYGKGNAGNLSIITNHLILENSSQLSTNTFGSGNAGNINIAARDISIDNSFIIASALSLPGVISNVGNAGNVNIQTGKISLTNSGSISSVSGEPEPGEIIGRGGNINITATDSIEIDSQGSTDILTGIVARTFSSSRAGDIKLETKNLLVKNGGSIRAEAGNNLGGNAGNITINASDYVDLISSNRNFPSLLITGVYPFRENIVPVGNGGDITINTKRLQLTNGAISAATFGKGNGGDISIFSNEGVIVDNSTINSRVGVGGVGNAGDIQIQTRRLTLTNGGQIDALISEAERGLPAGQGRGGNIRIDAADAVTISGTNTDGFYSLISTETQWGAFGQGGDIIINTDYFLVANEGGVSALTDNSSNGGNITINARVFEASNGGVIITGTLGSGKSGDITINATDRIAISTNLDSVTGLFAGTNSTGNGGKISISTTNFNLFTNDLNLPNNLAVVSTRSLGQGIAGDINITAKENFNASNGVISARSEQAGGGNIDVTARNINLRNNSDIRTDLSSGSSRGGNIFLTADTIIALEDSDIG</sequence>
<feature type="region of interest" description="Disordered" evidence="1">
    <location>
        <begin position="382"/>
        <end position="410"/>
    </location>
</feature>
<name>A0A8J7CXZ9_DESMC</name>
<dbReference type="Gene3D" id="2.160.20.10">
    <property type="entry name" value="Single-stranded right-handed beta-helix, Pectin lyase-like"/>
    <property type="match status" value="4"/>
</dbReference>
<accession>A0A8J7CXZ9</accession>
<evidence type="ECO:0000256" key="1">
    <source>
        <dbReference type="SAM" id="MobiDB-lite"/>
    </source>
</evidence>
<dbReference type="SUPFAM" id="SSF51126">
    <property type="entry name" value="Pectin lyase-like"/>
    <property type="match status" value="6"/>
</dbReference>
<feature type="compositionally biased region" description="Polar residues" evidence="1">
    <location>
        <begin position="389"/>
        <end position="410"/>
    </location>
</feature>
<keyword evidence="2" id="KW-0732">Signal</keyword>
<dbReference type="Proteomes" id="UP000622533">
    <property type="component" value="Unassembled WGS sequence"/>
</dbReference>
<dbReference type="RefSeq" id="WP_193916604.1">
    <property type="nucleotide sequence ID" value="NZ_JADEXS020000001.1"/>
</dbReference>
<dbReference type="Pfam" id="PF05860">
    <property type="entry name" value="TPS"/>
    <property type="match status" value="1"/>
</dbReference>